<comment type="caution">
    <text evidence="1">The sequence shown here is derived from an EMBL/GenBank/DDBJ whole genome shotgun (WGS) entry which is preliminary data.</text>
</comment>
<name>A0A2M8QGS0_9CHLR</name>
<dbReference type="SUPFAM" id="SSF54913">
    <property type="entry name" value="GlnB-like"/>
    <property type="match status" value="1"/>
</dbReference>
<dbReference type="AlphaFoldDB" id="A0A2M8QGS0"/>
<sequence length="112" mass="12313">MKMIMAVVQADDANKVMQALNDAGYRATRMATQGGWLRRENVTLLVGVEDARVNDALRILHKTAQRRMAYVHVPGEAMGAYNPQPLEVEVGGATVFVLNVERFERLADAADG</sequence>
<dbReference type="InterPro" id="IPR010375">
    <property type="entry name" value="CdAMP_rec"/>
</dbReference>
<reference evidence="1 2" key="1">
    <citation type="submission" date="2017-11" db="EMBL/GenBank/DDBJ databases">
        <title>Evolution of Phototrophy in the Chloroflexi Phylum Driven by Horizontal Gene Transfer.</title>
        <authorList>
            <person name="Ward L.M."/>
            <person name="Hemp J."/>
            <person name="Shih P.M."/>
            <person name="Mcglynn S.E."/>
            <person name="Fischer W."/>
        </authorList>
    </citation>
    <scope>NUCLEOTIDE SEQUENCE [LARGE SCALE GENOMIC DNA]</scope>
    <source>
        <strain evidence="1">JP3_7</strain>
    </source>
</reference>
<dbReference type="PANTHER" id="PTHR38456">
    <property type="entry name" value="CYCLIC DI-AMP RECEPTOR A"/>
    <property type="match status" value="1"/>
</dbReference>
<dbReference type="Gene3D" id="3.30.70.120">
    <property type="match status" value="1"/>
</dbReference>
<dbReference type="InterPro" id="IPR011322">
    <property type="entry name" value="N-reg_PII-like_a/b"/>
</dbReference>
<dbReference type="Pfam" id="PF06153">
    <property type="entry name" value="CdAMP_rec"/>
    <property type="match status" value="1"/>
</dbReference>
<evidence type="ECO:0008006" key="3">
    <source>
        <dbReference type="Google" id="ProtNLM"/>
    </source>
</evidence>
<proteinExistence type="predicted"/>
<dbReference type="EMBL" id="PGTN01000002">
    <property type="protein sequence ID" value="PJF48996.1"/>
    <property type="molecule type" value="Genomic_DNA"/>
</dbReference>
<dbReference type="InterPro" id="IPR015867">
    <property type="entry name" value="N-reg_PII/ATP_PRibTrfase_C"/>
</dbReference>
<dbReference type="Proteomes" id="UP000230790">
    <property type="component" value="Unassembled WGS sequence"/>
</dbReference>
<dbReference type="PANTHER" id="PTHR38456:SF1">
    <property type="entry name" value="CYCLIC DI-AMP RECEPTOR A"/>
    <property type="match status" value="1"/>
</dbReference>
<accession>A0A2M8QGS0</accession>
<protein>
    <recommendedName>
        <fullName evidence="3">Transcriptional regulator</fullName>
    </recommendedName>
</protein>
<evidence type="ECO:0000313" key="2">
    <source>
        <dbReference type="Proteomes" id="UP000230790"/>
    </source>
</evidence>
<gene>
    <name evidence="1" type="ORF">CUN48_00600</name>
</gene>
<organism evidence="1 2">
    <name type="scientific">Candidatus Thermofonsia Clade 3 bacterium</name>
    <dbReference type="NCBI Taxonomy" id="2364212"/>
    <lineage>
        <taxon>Bacteria</taxon>
        <taxon>Bacillati</taxon>
        <taxon>Chloroflexota</taxon>
        <taxon>Candidatus Thermofontia</taxon>
        <taxon>Candidatus Thermofonsia Clade 3</taxon>
    </lineage>
</organism>
<evidence type="ECO:0000313" key="1">
    <source>
        <dbReference type="EMBL" id="PJF48996.1"/>
    </source>
</evidence>